<name>A0A7Y5ANA7_9GAMM</name>
<evidence type="ECO:0000313" key="12">
    <source>
        <dbReference type="Proteomes" id="UP000523161"/>
    </source>
</evidence>
<dbReference type="AlphaFoldDB" id="A0A7Y5ANA7"/>
<dbReference type="FunFam" id="3.30.565.10:FF:000006">
    <property type="entry name" value="Sensor histidine kinase WalK"/>
    <property type="match status" value="1"/>
</dbReference>
<dbReference type="EMBL" id="JABSOD010000002">
    <property type="protein sequence ID" value="NRQ41530.1"/>
    <property type="molecule type" value="Genomic_DNA"/>
</dbReference>
<dbReference type="Proteomes" id="UP000523161">
    <property type="component" value="Unassembled WGS sequence"/>
</dbReference>
<dbReference type="InterPro" id="IPR036097">
    <property type="entry name" value="HisK_dim/P_sf"/>
</dbReference>
<dbReference type="SMART" id="SM00388">
    <property type="entry name" value="HisKA"/>
    <property type="match status" value="1"/>
</dbReference>
<dbReference type="RefSeq" id="WP_173499772.1">
    <property type="nucleotide sequence ID" value="NZ_JABSOD010000002.1"/>
</dbReference>
<dbReference type="PRINTS" id="PR00344">
    <property type="entry name" value="BCTRLSENSOR"/>
</dbReference>
<evidence type="ECO:0000313" key="11">
    <source>
        <dbReference type="EMBL" id="NRQ41530.1"/>
    </source>
</evidence>
<proteinExistence type="predicted"/>
<dbReference type="SUPFAM" id="SSF55874">
    <property type="entry name" value="ATPase domain of HSP90 chaperone/DNA topoisomerase II/histidine kinase"/>
    <property type="match status" value="1"/>
</dbReference>
<keyword evidence="4" id="KW-0808">Transferase</keyword>
<organism evidence="11 12">
    <name type="scientific">Rheinheimera lutimaris</name>
    <dbReference type="NCBI Taxonomy" id="2740584"/>
    <lineage>
        <taxon>Bacteria</taxon>
        <taxon>Pseudomonadati</taxon>
        <taxon>Pseudomonadota</taxon>
        <taxon>Gammaproteobacteria</taxon>
        <taxon>Chromatiales</taxon>
        <taxon>Chromatiaceae</taxon>
        <taxon>Rheinheimera</taxon>
    </lineage>
</organism>
<keyword evidence="9" id="KW-1133">Transmembrane helix</keyword>
<dbReference type="CDD" id="cd00082">
    <property type="entry name" value="HisKA"/>
    <property type="match status" value="1"/>
</dbReference>
<dbReference type="FunFam" id="1.10.287.130:FF:000001">
    <property type="entry name" value="Two-component sensor histidine kinase"/>
    <property type="match status" value="1"/>
</dbReference>
<comment type="catalytic activity">
    <reaction evidence="1">
        <text>ATP + protein L-histidine = ADP + protein N-phospho-L-histidine.</text>
        <dbReference type="EC" id="2.7.13.3"/>
    </reaction>
</comment>
<dbReference type="InterPro" id="IPR004358">
    <property type="entry name" value="Sig_transdc_His_kin-like_C"/>
</dbReference>
<dbReference type="InterPro" id="IPR036890">
    <property type="entry name" value="HATPase_C_sf"/>
</dbReference>
<keyword evidence="3" id="KW-0597">Phosphoprotein</keyword>
<evidence type="ECO:0000256" key="3">
    <source>
        <dbReference type="ARBA" id="ARBA00022553"/>
    </source>
</evidence>
<dbReference type="InterPro" id="IPR003661">
    <property type="entry name" value="HisK_dim/P_dom"/>
</dbReference>
<dbReference type="SMART" id="SM00387">
    <property type="entry name" value="HATPase_c"/>
    <property type="match status" value="1"/>
</dbReference>
<dbReference type="Pfam" id="PF07494">
    <property type="entry name" value="Reg_prop"/>
    <property type="match status" value="2"/>
</dbReference>
<dbReference type="PANTHER" id="PTHR43547:SF2">
    <property type="entry name" value="HYBRID SIGNAL TRANSDUCTION HISTIDINE KINASE C"/>
    <property type="match status" value="1"/>
</dbReference>
<accession>A0A7Y5ANA7</accession>
<keyword evidence="5" id="KW-0418">Kinase</keyword>
<evidence type="ECO:0000256" key="4">
    <source>
        <dbReference type="ARBA" id="ARBA00022679"/>
    </source>
</evidence>
<sequence>MIFVVQLTAILLLPVSHLALSVERFQRIGVDDGLPNATIYSVAQDQTGFIWLGSTNSGLLRFDGYRFGSFALLTAAEQLQHQSPDVGVILFDKANNLWAGTWGLGLSVLEAQSGTLRRFTAADGLAGDEVQALLQDNAGNIWVGTTNGLSVISADFRITTVGAANTAQALVEPRIWSLSQSEDGSIWIGTSAGLHRWQADSGLSKVIELAPGADRLSRANEIRALLADGNTLWIGSRSGLYRYSLADNRLNPDVTPGTAALLINVLAFDRSNNDLLISSYTGLHRYNRTEAQGEAQVSAAAQLAQVNVRSILQDRTGVIWLGSREGGLYRGIITSKAFSGIAGYAAELAATSFSVTAVFKSEQQLWLGSTDKIIVLDTDSGAYQQISTRSRVNAIERGADQQIYIATDNGLFRYSDGVRLERVDTPFVLAGVANRNVRDLHIAPDGTFYLGLWGEGVIAWQPKLQQTRRWLENLAKERPGNTVQNIFVSADQQLWVATRYSGLYQIDLTAGNIVRHSTVTATALQLPDDDVQCVRQYAQQLLVCTKAGAVLYNRKTGQHQLITMADGLPDNNVLGGYQQDEHQLWLMTAHGLSLRPAQQQRFIHYNSQDGMVSSELNANAVYGDIDRLYFGAVSGLVVVKPELLQSNRQQPQPVLSALMIEQQPLQFRPHQQSWPLIEVLPTQHSMMFEFSALDFQDPLRNRFYYRLEGLEQDWVLAQGHRAYYANLAPGTYPLWLKASNNHGVFSKEQQVATLLVLPHWWQQPWVIFIIVLLLVAMLWLLHQYRLRHIRQINRLLQAAMENKAKAQLILETRVTERTRALEESSVTLSLRTKQLEHSLAELAKTNRELKRLDKLKDEFIATVSHELRTPLTAIRGAIGLIAQKVVAPDTAVYNNMLQTAQSSSERLSNLINDLLDLQKFSAGTFTLNLTKINLYDLAQQAVLAMQPYATRYRIDLVFSPGTDEALWVLADTLRLRQVMDNLISNAVKFSPPDAVIVVRLSRSEHDARFEVEDHGNGIPEAFQSQIFQKFSQADGSDSRLKEGTGLGLAICKKIIENHQGQINFSTSPGEGSIFWFKLTLISASNITANKTLT</sequence>
<dbReference type="Pfam" id="PF00512">
    <property type="entry name" value="HisKA"/>
    <property type="match status" value="1"/>
</dbReference>
<dbReference type="GO" id="GO:0000155">
    <property type="term" value="F:phosphorelay sensor kinase activity"/>
    <property type="evidence" value="ECO:0007669"/>
    <property type="project" value="InterPro"/>
</dbReference>
<keyword evidence="6" id="KW-0902">Two-component regulatory system</keyword>
<dbReference type="InterPro" id="IPR003594">
    <property type="entry name" value="HATPase_dom"/>
</dbReference>
<gene>
    <name evidence="11" type="ORF">HRH59_02930</name>
</gene>
<dbReference type="Gene3D" id="2.130.10.10">
    <property type="entry name" value="YVTN repeat-like/Quinoprotein amine dehydrogenase"/>
    <property type="match status" value="3"/>
</dbReference>
<feature type="coiled-coil region" evidence="8">
    <location>
        <begin position="832"/>
        <end position="862"/>
    </location>
</feature>
<protein>
    <recommendedName>
        <fullName evidence="2">histidine kinase</fullName>
        <ecNumber evidence="2">2.7.13.3</ecNumber>
    </recommendedName>
</protein>
<dbReference type="PROSITE" id="PS50109">
    <property type="entry name" value="HIS_KIN"/>
    <property type="match status" value="1"/>
</dbReference>
<dbReference type="InterPro" id="IPR013783">
    <property type="entry name" value="Ig-like_fold"/>
</dbReference>
<keyword evidence="7 9" id="KW-0472">Membrane</keyword>
<keyword evidence="9" id="KW-0812">Transmembrane</keyword>
<dbReference type="InterPro" id="IPR005467">
    <property type="entry name" value="His_kinase_dom"/>
</dbReference>
<evidence type="ECO:0000256" key="8">
    <source>
        <dbReference type="SAM" id="Coils"/>
    </source>
</evidence>
<dbReference type="SUPFAM" id="SSF63829">
    <property type="entry name" value="Calcium-dependent phosphotriesterase"/>
    <property type="match status" value="3"/>
</dbReference>
<dbReference type="Gene3D" id="3.30.565.10">
    <property type="entry name" value="Histidine kinase-like ATPase, C-terminal domain"/>
    <property type="match status" value="1"/>
</dbReference>
<keyword evidence="8" id="KW-0175">Coiled coil</keyword>
<evidence type="ECO:0000256" key="6">
    <source>
        <dbReference type="ARBA" id="ARBA00023012"/>
    </source>
</evidence>
<dbReference type="Gene3D" id="2.60.40.10">
    <property type="entry name" value="Immunoglobulins"/>
    <property type="match status" value="1"/>
</dbReference>
<evidence type="ECO:0000256" key="2">
    <source>
        <dbReference type="ARBA" id="ARBA00012438"/>
    </source>
</evidence>
<dbReference type="Gene3D" id="1.10.287.130">
    <property type="match status" value="1"/>
</dbReference>
<evidence type="ECO:0000259" key="10">
    <source>
        <dbReference type="PROSITE" id="PS50109"/>
    </source>
</evidence>
<dbReference type="Pfam" id="PF07495">
    <property type="entry name" value="Y_Y_Y"/>
    <property type="match status" value="1"/>
</dbReference>
<dbReference type="PANTHER" id="PTHR43547">
    <property type="entry name" value="TWO-COMPONENT HISTIDINE KINASE"/>
    <property type="match status" value="1"/>
</dbReference>
<evidence type="ECO:0000256" key="9">
    <source>
        <dbReference type="SAM" id="Phobius"/>
    </source>
</evidence>
<evidence type="ECO:0000256" key="1">
    <source>
        <dbReference type="ARBA" id="ARBA00000085"/>
    </source>
</evidence>
<dbReference type="GO" id="GO:0005886">
    <property type="term" value="C:plasma membrane"/>
    <property type="evidence" value="ECO:0007669"/>
    <property type="project" value="UniProtKB-ARBA"/>
</dbReference>
<evidence type="ECO:0000256" key="7">
    <source>
        <dbReference type="ARBA" id="ARBA00023136"/>
    </source>
</evidence>
<dbReference type="Pfam" id="PF02518">
    <property type="entry name" value="HATPase_c"/>
    <property type="match status" value="1"/>
</dbReference>
<evidence type="ECO:0000256" key="5">
    <source>
        <dbReference type="ARBA" id="ARBA00022777"/>
    </source>
</evidence>
<reference evidence="11 12" key="1">
    <citation type="submission" date="2020-06" db="EMBL/GenBank/DDBJ databases">
        <title>Rheinheimera sp. nov., a marine bacterium isolated from coastal.</title>
        <authorList>
            <person name="Yu Q."/>
            <person name="Qi Y."/>
            <person name="Pu J."/>
        </authorList>
    </citation>
    <scope>NUCLEOTIDE SEQUENCE [LARGE SCALE GENOMIC DNA]</scope>
    <source>
        <strain evidence="11 12">YQF-2</strain>
    </source>
</reference>
<feature type="domain" description="Histidine kinase" evidence="10">
    <location>
        <begin position="862"/>
        <end position="1082"/>
    </location>
</feature>
<keyword evidence="12" id="KW-1185">Reference proteome</keyword>
<comment type="caution">
    <text evidence="11">The sequence shown here is derived from an EMBL/GenBank/DDBJ whole genome shotgun (WGS) entry which is preliminary data.</text>
</comment>
<dbReference type="InterPro" id="IPR011123">
    <property type="entry name" value="Y_Y_Y"/>
</dbReference>
<dbReference type="CDD" id="cd16922">
    <property type="entry name" value="HATPase_EvgS-ArcB-TorS-like"/>
    <property type="match status" value="1"/>
</dbReference>
<feature type="transmembrane region" description="Helical" evidence="9">
    <location>
        <begin position="760"/>
        <end position="781"/>
    </location>
</feature>
<dbReference type="InterPro" id="IPR015943">
    <property type="entry name" value="WD40/YVTN_repeat-like_dom_sf"/>
</dbReference>
<dbReference type="SUPFAM" id="SSF47384">
    <property type="entry name" value="Homodimeric domain of signal transducing histidine kinase"/>
    <property type="match status" value="1"/>
</dbReference>
<dbReference type="InterPro" id="IPR011110">
    <property type="entry name" value="Reg_prop"/>
</dbReference>
<dbReference type="EC" id="2.7.13.3" evidence="2"/>